<feature type="transmembrane region" description="Helical" evidence="1">
    <location>
        <begin position="78"/>
        <end position="96"/>
    </location>
</feature>
<dbReference type="OrthoDB" id="9806874at2"/>
<reference evidence="2 3" key="1">
    <citation type="submission" date="2017-03" db="EMBL/GenBank/DDBJ databases">
        <authorList>
            <person name="Afonso C.L."/>
            <person name="Miller P.J."/>
            <person name="Scott M.A."/>
            <person name="Spackman E."/>
            <person name="Goraichik I."/>
            <person name="Dimitrov K.M."/>
            <person name="Suarez D.L."/>
            <person name="Swayne D.E."/>
        </authorList>
    </citation>
    <scope>NUCLEOTIDE SEQUENCE [LARGE SCALE GENOMIC DNA]</scope>
    <source>
        <strain evidence="2 3">CECT 7680</strain>
    </source>
</reference>
<evidence type="ECO:0000256" key="1">
    <source>
        <dbReference type="SAM" id="Phobius"/>
    </source>
</evidence>
<dbReference type="PANTHER" id="PTHR31881:SF6">
    <property type="entry name" value="OS09G0494600 PROTEIN"/>
    <property type="match status" value="1"/>
</dbReference>
<keyword evidence="1" id="KW-0472">Membrane</keyword>
<name>A0A1Y5SEZ7_9RHOB</name>
<dbReference type="InterPro" id="IPR006747">
    <property type="entry name" value="DUF599"/>
</dbReference>
<gene>
    <name evidence="2" type="ORF">PSA7680_01923</name>
</gene>
<dbReference type="AlphaFoldDB" id="A0A1Y5SEZ7"/>
<dbReference type="Proteomes" id="UP000193409">
    <property type="component" value="Unassembled WGS sequence"/>
</dbReference>
<sequence>MTLSKTLAYFGPLDLAAVLLIWGGWLGIGLLVDNARSHNPSVSVLMRRYRREWMRQFVTRQPRIFDATILSSLRQGTTFFASACMIALGGGLALIGNTERLSGVAADFTFETAPDIVWEVKIGMALIFVVNAFLKFVWAHRVFGYCAVVMAAVPNDPEDPSVYRRADQAAELNISAARSYNRGLRSIYFALAALTWLLGAWALLCATALTLAFLWRREFSSHSRQVLEEGLGTLAQEPVE</sequence>
<evidence type="ECO:0000313" key="2">
    <source>
        <dbReference type="EMBL" id="SLN39140.1"/>
    </source>
</evidence>
<dbReference type="Pfam" id="PF04654">
    <property type="entry name" value="DUF599"/>
    <property type="match status" value="1"/>
</dbReference>
<dbReference type="EMBL" id="FWFQ01000012">
    <property type="protein sequence ID" value="SLN39140.1"/>
    <property type="molecule type" value="Genomic_DNA"/>
</dbReference>
<dbReference type="PANTHER" id="PTHR31881">
    <property type="match status" value="1"/>
</dbReference>
<keyword evidence="3" id="KW-1185">Reference proteome</keyword>
<protein>
    <recommendedName>
        <fullName evidence="4">DUF599 domain-containing protein</fullName>
    </recommendedName>
</protein>
<keyword evidence="1" id="KW-0812">Transmembrane</keyword>
<feature type="transmembrane region" description="Helical" evidence="1">
    <location>
        <begin position="187"/>
        <end position="215"/>
    </location>
</feature>
<proteinExistence type="predicted"/>
<keyword evidence="1" id="KW-1133">Transmembrane helix</keyword>
<evidence type="ECO:0000313" key="3">
    <source>
        <dbReference type="Proteomes" id="UP000193409"/>
    </source>
</evidence>
<dbReference type="RefSeq" id="WP_085868489.1">
    <property type="nucleotide sequence ID" value="NZ_FWFQ01000012.1"/>
</dbReference>
<accession>A0A1Y5SEZ7</accession>
<evidence type="ECO:0008006" key="4">
    <source>
        <dbReference type="Google" id="ProtNLM"/>
    </source>
</evidence>
<feature type="transmembrane region" description="Helical" evidence="1">
    <location>
        <begin position="116"/>
        <end position="134"/>
    </location>
</feature>
<feature type="transmembrane region" description="Helical" evidence="1">
    <location>
        <begin position="6"/>
        <end position="32"/>
    </location>
</feature>
<organism evidence="2 3">
    <name type="scientific">Pseudoruegeria aquimaris</name>
    <dbReference type="NCBI Taxonomy" id="393663"/>
    <lineage>
        <taxon>Bacteria</taxon>
        <taxon>Pseudomonadati</taxon>
        <taxon>Pseudomonadota</taxon>
        <taxon>Alphaproteobacteria</taxon>
        <taxon>Rhodobacterales</taxon>
        <taxon>Roseobacteraceae</taxon>
        <taxon>Pseudoruegeria</taxon>
    </lineage>
</organism>